<proteinExistence type="predicted"/>
<keyword evidence="2" id="KW-1185">Reference proteome</keyword>
<dbReference type="AlphaFoldDB" id="A0A9Q1BED7"/>
<accession>A0A9Q1BED7</accession>
<organism evidence="1 2">
    <name type="scientific">Holothuria leucospilota</name>
    <name type="common">Black long sea cucumber</name>
    <name type="synonym">Mertensiothuria leucospilota</name>
    <dbReference type="NCBI Taxonomy" id="206669"/>
    <lineage>
        <taxon>Eukaryota</taxon>
        <taxon>Metazoa</taxon>
        <taxon>Echinodermata</taxon>
        <taxon>Eleutherozoa</taxon>
        <taxon>Echinozoa</taxon>
        <taxon>Holothuroidea</taxon>
        <taxon>Aspidochirotacea</taxon>
        <taxon>Aspidochirotida</taxon>
        <taxon>Holothuriidae</taxon>
        <taxon>Holothuria</taxon>
    </lineage>
</organism>
<comment type="caution">
    <text evidence="1">The sequence shown here is derived from an EMBL/GenBank/DDBJ whole genome shotgun (WGS) entry which is preliminary data.</text>
</comment>
<gene>
    <name evidence="1" type="ORF">HOLleu_36023</name>
</gene>
<dbReference type="Proteomes" id="UP001152320">
    <property type="component" value="Chromosome 19"/>
</dbReference>
<reference evidence="1" key="1">
    <citation type="submission" date="2021-10" db="EMBL/GenBank/DDBJ databases">
        <title>Tropical sea cucumber genome reveals ecological adaptation and Cuvierian tubules defense mechanism.</title>
        <authorList>
            <person name="Chen T."/>
        </authorList>
    </citation>
    <scope>NUCLEOTIDE SEQUENCE</scope>
    <source>
        <strain evidence="1">Nanhai2018</strain>
        <tissue evidence="1">Muscle</tissue>
    </source>
</reference>
<dbReference type="EMBL" id="JAIZAY010000019">
    <property type="protein sequence ID" value="KAJ8023555.1"/>
    <property type="molecule type" value="Genomic_DNA"/>
</dbReference>
<sequence length="79" mass="8730">MIHDIEGFAPNVVTIINGDFNHAILKSTSVYYYQHVICPKKESANLVSLYSNVKDAYTSALLASLGQSESSCHLDRGPW</sequence>
<evidence type="ECO:0000313" key="1">
    <source>
        <dbReference type="EMBL" id="KAJ8023555.1"/>
    </source>
</evidence>
<protein>
    <submittedName>
        <fullName evidence="1">Uncharacterized protein</fullName>
    </submittedName>
</protein>
<name>A0A9Q1BED7_HOLLE</name>
<evidence type="ECO:0000313" key="2">
    <source>
        <dbReference type="Proteomes" id="UP001152320"/>
    </source>
</evidence>